<dbReference type="AlphaFoldDB" id="A0AA42W2H5"/>
<organism evidence="1 2">
    <name type="scientific">Comamonas aquatica</name>
    <dbReference type="NCBI Taxonomy" id="225991"/>
    <lineage>
        <taxon>Bacteria</taxon>
        <taxon>Pseudomonadati</taxon>
        <taxon>Pseudomonadota</taxon>
        <taxon>Betaproteobacteria</taxon>
        <taxon>Burkholderiales</taxon>
        <taxon>Comamonadaceae</taxon>
        <taxon>Comamonas</taxon>
    </lineage>
</organism>
<dbReference type="InterPro" id="IPR009061">
    <property type="entry name" value="DNA-bd_dom_put_sf"/>
</dbReference>
<dbReference type="Pfam" id="PF05930">
    <property type="entry name" value="Phage_AlpA"/>
    <property type="match status" value="1"/>
</dbReference>
<proteinExistence type="predicted"/>
<dbReference type="InterPro" id="IPR010260">
    <property type="entry name" value="AlpA"/>
</dbReference>
<gene>
    <name evidence="1" type="ORF">N5J23_11065</name>
</gene>
<dbReference type="Proteomes" id="UP001161294">
    <property type="component" value="Unassembled WGS sequence"/>
</dbReference>
<evidence type="ECO:0000313" key="1">
    <source>
        <dbReference type="EMBL" id="MDH2006080.1"/>
    </source>
</evidence>
<accession>A0AA42W2H5</accession>
<dbReference type="EMBL" id="JAOCJW010000020">
    <property type="protein sequence ID" value="MDH2006080.1"/>
    <property type="molecule type" value="Genomic_DNA"/>
</dbReference>
<dbReference type="SUPFAM" id="SSF46955">
    <property type="entry name" value="Putative DNA-binding domain"/>
    <property type="match status" value="1"/>
</dbReference>
<sequence length="83" mass="9477">MHLTTLDSLCQAGYITLPKVCGVTSRSKPTIWRWCKQGLFPAPVKIGPNSTAWRIEDVREWVADPQAWQLRARQRQVDGGRNE</sequence>
<name>A0AA42W2H5_9BURK</name>
<comment type="caution">
    <text evidence="1">The sequence shown here is derived from an EMBL/GenBank/DDBJ whole genome shotgun (WGS) entry which is preliminary data.</text>
</comment>
<evidence type="ECO:0000313" key="2">
    <source>
        <dbReference type="Proteomes" id="UP001161294"/>
    </source>
</evidence>
<dbReference type="Gene3D" id="1.10.238.160">
    <property type="match status" value="1"/>
</dbReference>
<dbReference type="RefSeq" id="WP_274755188.1">
    <property type="nucleotide sequence ID" value="NZ_CAXONF010000004.1"/>
</dbReference>
<protein>
    <submittedName>
        <fullName evidence="1">AlpA family phage regulatory protein</fullName>
    </submittedName>
</protein>
<reference evidence="1" key="1">
    <citation type="submission" date="2022-09" db="EMBL/GenBank/DDBJ databases">
        <title>Intensive care unit water sources are persistently colonized with multi-drug resistant bacteria and are the site of extensive horizontal gene transfer of antibiotic resistance genes.</title>
        <authorList>
            <person name="Diorio-Toth L."/>
        </authorList>
    </citation>
    <scope>NUCLEOTIDE SEQUENCE</scope>
    <source>
        <strain evidence="1">GD03686</strain>
    </source>
</reference>